<organism evidence="9 10">
    <name type="scientific">Testicularia cyperi</name>
    <dbReference type="NCBI Taxonomy" id="1882483"/>
    <lineage>
        <taxon>Eukaryota</taxon>
        <taxon>Fungi</taxon>
        <taxon>Dikarya</taxon>
        <taxon>Basidiomycota</taxon>
        <taxon>Ustilaginomycotina</taxon>
        <taxon>Ustilaginomycetes</taxon>
        <taxon>Ustilaginales</taxon>
        <taxon>Anthracoideaceae</taxon>
        <taxon>Testicularia</taxon>
    </lineage>
</organism>
<evidence type="ECO:0000256" key="2">
    <source>
        <dbReference type="ARBA" id="ARBA00022763"/>
    </source>
</evidence>
<feature type="region of interest" description="Disordered" evidence="6">
    <location>
        <begin position="59"/>
        <end position="95"/>
    </location>
</feature>
<evidence type="ECO:0000256" key="5">
    <source>
        <dbReference type="ARBA" id="ARBA00023204"/>
    </source>
</evidence>
<evidence type="ECO:0008006" key="11">
    <source>
        <dbReference type="Google" id="ProtNLM"/>
    </source>
</evidence>
<keyword evidence="3" id="KW-0238">DNA-binding</keyword>
<dbReference type="InterPro" id="IPR012340">
    <property type="entry name" value="NA-bd_OB-fold"/>
</dbReference>
<evidence type="ECO:0000256" key="3">
    <source>
        <dbReference type="ARBA" id="ARBA00023125"/>
    </source>
</evidence>
<feature type="compositionally biased region" description="Polar residues" evidence="6">
    <location>
        <begin position="380"/>
        <end position="404"/>
    </location>
</feature>
<dbReference type="PANTHER" id="PTHR11289:SF0">
    <property type="entry name" value="BREAST CANCER TYPE 2 SUSCEPTIBILITY PROTEIN"/>
    <property type="match status" value="1"/>
</dbReference>
<feature type="compositionally biased region" description="Polar residues" evidence="6">
    <location>
        <begin position="328"/>
        <end position="345"/>
    </location>
</feature>
<feature type="compositionally biased region" description="Basic and acidic residues" evidence="6">
    <location>
        <begin position="71"/>
        <end position="85"/>
    </location>
</feature>
<name>A0A317XPC0_9BASI</name>
<evidence type="ECO:0000256" key="1">
    <source>
        <dbReference type="ARBA" id="ARBA00022737"/>
    </source>
</evidence>
<keyword evidence="4" id="KW-0233">DNA recombination</keyword>
<dbReference type="CDD" id="cd04493">
    <property type="entry name" value="BRCA2DBD_OB1"/>
    <property type="match status" value="1"/>
</dbReference>
<dbReference type="GO" id="GO:0006355">
    <property type="term" value="P:regulation of DNA-templated transcription"/>
    <property type="evidence" value="ECO:0007669"/>
    <property type="project" value="TreeGrafter"/>
</dbReference>
<feature type="region of interest" description="Disordered" evidence="6">
    <location>
        <begin position="320"/>
        <end position="507"/>
    </location>
</feature>
<dbReference type="AlphaFoldDB" id="A0A317XPC0"/>
<keyword evidence="10" id="KW-1185">Reference proteome</keyword>
<dbReference type="EMBL" id="KZ819193">
    <property type="protein sequence ID" value="PWZ00146.1"/>
    <property type="molecule type" value="Genomic_DNA"/>
</dbReference>
<keyword evidence="1" id="KW-0677">Repeat</keyword>
<evidence type="ECO:0000256" key="6">
    <source>
        <dbReference type="SAM" id="MobiDB-lite"/>
    </source>
</evidence>
<feature type="domain" description="BRCA2 OB1" evidence="7">
    <location>
        <begin position="671"/>
        <end position="792"/>
    </location>
</feature>
<dbReference type="GO" id="GO:0003677">
    <property type="term" value="F:DNA binding"/>
    <property type="evidence" value="ECO:0007669"/>
    <property type="project" value="UniProtKB-KW"/>
</dbReference>
<dbReference type="Proteomes" id="UP000246740">
    <property type="component" value="Unassembled WGS sequence"/>
</dbReference>
<dbReference type="InterPro" id="IPR036315">
    <property type="entry name" value="BRCA2_hlx_sf"/>
</dbReference>
<dbReference type="InParanoid" id="A0A317XPC0"/>
<dbReference type="STRING" id="1882483.A0A317XPC0"/>
<dbReference type="GO" id="GO:0000724">
    <property type="term" value="P:double-strand break repair via homologous recombination"/>
    <property type="evidence" value="ECO:0007669"/>
    <property type="project" value="InterPro"/>
</dbReference>
<dbReference type="Gene3D" id="2.40.50.140">
    <property type="entry name" value="Nucleic acid-binding proteins"/>
    <property type="match status" value="3"/>
</dbReference>
<protein>
    <recommendedName>
        <fullName evidence="11">BRCA2 OB1 domain-containing protein</fullName>
    </recommendedName>
</protein>
<dbReference type="Pfam" id="PF09103">
    <property type="entry name" value="BRCA-2_OB1"/>
    <property type="match status" value="1"/>
</dbReference>
<dbReference type="SUPFAM" id="SSF81872">
    <property type="entry name" value="BRCA2 helical domain"/>
    <property type="match status" value="1"/>
</dbReference>
<evidence type="ECO:0000313" key="9">
    <source>
        <dbReference type="EMBL" id="PWZ00146.1"/>
    </source>
</evidence>
<evidence type="ECO:0000259" key="8">
    <source>
        <dbReference type="Pfam" id="PF09169"/>
    </source>
</evidence>
<dbReference type="InterPro" id="IPR015525">
    <property type="entry name" value="BRCA2"/>
</dbReference>
<accession>A0A317XPC0</accession>
<dbReference type="InterPro" id="IPR015187">
    <property type="entry name" value="BRCA2_OB_1"/>
</dbReference>
<feature type="region of interest" description="Disordered" evidence="6">
    <location>
        <begin position="1"/>
        <end position="20"/>
    </location>
</feature>
<evidence type="ECO:0000256" key="4">
    <source>
        <dbReference type="ARBA" id="ARBA00023172"/>
    </source>
</evidence>
<dbReference type="InterPro" id="IPR002093">
    <property type="entry name" value="BRCA2_repeat"/>
</dbReference>
<proteinExistence type="predicted"/>
<feature type="region of interest" description="Disordered" evidence="6">
    <location>
        <begin position="229"/>
        <end position="255"/>
    </location>
</feature>
<feature type="compositionally biased region" description="Low complexity" evidence="6">
    <location>
        <begin position="368"/>
        <end position="379"/>
    </location>
</feature>
<keyword evidence="5" id="KW-0234">DNA repair</keyword>
<evidence type="ECO:0000259" key="7">
    <source>
        <dbReference type="Pfam" id="PF09103"/>
    </source>
</evidence>
<evidence type="ECO:0000313" key="10">
    <source>
        <dbReference type="Proteomes" id="UP000246740"/>
    </source>
</evidence>
<keyword evidence="2" id="KW-0227">DNA damage</keyword>
<dbReference type="PROSITE" id="PS50138">
    <property type="entry name" value="BRCA2_REPEAT"/>
    <property type="match status" value="1"/>
</dbReference>
<feature type="compositionally biased region" description="Low complexity" evidence="6">
    <location>
        <begin position="993"/>
        <end position="1008"/>
    </location>
</feature>
<feature type="domain" description="Breast cancer type 2 susceptibility protein helical" evidence="8">
    <location>
        <begin position="617"/>
        <end position="664"/>
    </location>
</feature>
<dbReference type="SUPFAM" id="SSF50249">
    <property type="entry name" value="Nucleic acid-binding proteins"/>
    <property type="match status" value="2"/>
</dbReference>
<gene>
    <name evidence="9" type="ORF">BCV70DRAFT_160946</name>
</gene>
<dbReference type="PANTHER" id="PTHR11289">
    <property type="entry name" value="BREAST CANCER TYPE 2 SUSCEPTIBILITY PROTEIN BRCA2"/>
    <property type="match status" value="1"/>
</dbReference>
<feature type="region of interest" description="Disordered" evidence="6">
    <location>
        <begin position="983"/>
        <end position="1010"/>
    </location>
</feature>
<dbReference type="Pfam" id="PF09169">
    <property type="entry name" value="BRCA-2_helical"/>
    <property type="match status" value="1"/>
</dbReference>
<dbReference type="OrthoDB" id="21095at2759"/>
<dbReference type="InterPro" id="IPR015252">
    <property type="entry name" value="BRCA2_hlx"/>
</dbReference>
<sequence>MTAYERGTAPQGAEGCKDNANPFFVSQEAFDDEEAATQRSILQELHTISEEIIDSQTGLIKHGSSAFQQHQNEERPAKQGKHTDAEVSAEDSVPESKSLLAFDAAEPNVQRRMHAPADSLKIILSSQVGITATEPVTLADFAPTVSEGPEREVPTTSTLPLDGLSGTGQPIFQPLEPPPQVMPRLVAIEEAAAAEIHPEAEMDADDVDHAMLFADLDDDAFADVELSPPTQRTLPLPSFPMALSQQPSSGRPRPTRRVSITRELAYDDDSNMFFPAPNRPEQYSSFLNPQFMGFTTLKGNSVKISDKGLEAARRLLNDLDQPDAPIKASQSSLAMVEPSSQSRGHTPSAEPVTQMPRTPLREIPVPQGASPGSSSGSPANKTSPASLSRSAELTLGPTTNTPRAAQSAAGLSHIDSPARNSPSVATGPCTPRLSTPQPLKRVALGMTPRTERGSMSRKRTLPRFITPFKGGKRPKTEECDPQQSAYVHRGDSSLPVSPEQRPGAPRMASAPVASTSFLLSSRSPVKFSSAFSVVGASIDQAVFDLQPQKKRRKLADLGRPEANSAMQAVARGAPDETLVILQNAKQAAYYAFEGPGGELLDQQKALDAMSARGCTDVSVAWVKNHWSLILWKLAAHARLAPAELAARFCWDELIKQLLYRYEREHNRAQRSCIKRIQEHDSSAARPMILFVSSIEEEQEEVELPSGSVGLVKSTHLELSDGWYRIQALVDGVLASACSRGRIKVGQKLAVMGAKLEDSGEGHEVLSAYHMTRLRLSANSVSLARWDARLGFSMYPFVASLRSLTPDGGSIAMMDIMIEKVFPTAFLDVERTSNQSSAPRGQDEEAEAQNAWLRAREEAEQRVSMQYESHTSKLAELVDSICALTSDSFIPSFPEDVGGRLEKEAGDLFDKLLTHTSPASAVSQYVLRQNKTQLLPWLETMAKEAISAQNESWASRMQADIDKLCPPRKVREFRVVRFKDARLKPAPGGVNPRSSAAQNGSNGNNGSGAHRTKNLYARTVQLTVWDSGALSGSLKEGRRFQVTNLIPSSKSAWRKPDDSADIFLSTRRDTVWRRIE</sequence>
<reference evidence="9 10" key="1">
    <citation type="journal article" date="2018" name="Mol. Biol. Evol.">
        <title>Broad Genomic Sampling Reveals a Smut Pathogenic Ancestry of the Fungal Clade Ustilaginomycotina.</title>
        <authorList>
            <person name="Kijpornyongpan T."/>
            <person name="Mondo S.J."/>
            <person name="Barry K."/>
            <person name="Sandor L."/>
            <person name="Lee J."/>
            <person name="Lipzen A."/>
            <person name="Pangilinan J."/>
            <person name="LaButti K."/>
            <person name="Hainaut M."/>
            <person name="Henrissat B."/>
            <person name="Grigoriev I.V."/>
            <person name="Spatafora J.W."/>
            <person name="Aime M.C."/>
        </authorList>
    </citation>
    <scope>NUCLEOTIDE SEQUENCE [LARGE SCALE GENOMIC DNA]</scope>
    <source>
        <strain evidence="9 10">MCA 3645</strain>
    </source>
</reference>